<dbReference type="GO" id="GO:0005524">
    <property type="term" value="F:ATP binding"/>
    <property type="evidence" value="ECO:0007669"/>
    <property type="project" value="UniProtKB-UniRule"/>
</dbReference>
<feature type="binding site" evidence="7">
    <location>
        <begin position="406"/>
        <end position="409"/>
    </location>
    <ligand>
        <name>meso-2,6-diaminopimelate</name>
        <dbReference type="ChEBI" id="CHEBI:57791"/>
    </ligand>
</feature>
<dbReference type="RefSeq" id="WP_146795161.1">
    <property type="nucleotide sequence ID" value="NZ_BARC01000013.1"/>
</dbReference>
<feature type="modified residue" description="N6-carboxylysine" evidence="7">
    <location>
        <position position="215"/>
    </location>
</feature>
<name>A0A511AZF6_9PROT</name>
<evidence type="ECO:0000259" key="9">
    <source>
        <dbReference type="Pfam" id="PF01225"/>
    </source>
</evidence>
<feature type="short sequence motif" description="Meso-diaminopimelate recognition motif" evidence="7">
    <location>
        <begin position="406"/>
        <end position="409"/>
    </location>
</feature>
<dbReference type="GO" id="GO:0009252">
    <property type="term" value="P:peptidoglycan biosynthetic process"/>
    <property type="evidence" value="ECO:0007669"/>
    <property type="project" value="UniProtKB-UniRule"/>
</dbReference>
<feature type="domain" description="Mur ligase N-terminal catalytic" evidence="9">
    <location>
        <begin position="22"/>
        <end position="89"/>
    </location>
</feature>
<dbReference type="Gene3D" id="3.90.190.20">
    <property type="entry name" value="Mur ligase, C-terminal domain"/>
    <property type="match status" value="1"/>
</dbReference>
<evidence type="ECO:0000256" key="6">
    <source>
        <dbReference type="ARBA" id="ARBA00023316"/>
    </source>
</evidence>
<comment type="subcellular location">
    <subcellularLocation>
        <location evidence="7 8">Cytoplasm</location>
    </subcellularLocation>
</comment>
<evidence type="ECO:0000256" key="1">
    <source>
        <dbReference type="ARBA" id="ARBA00005898"/>
    </source>
</evidence>
<dbReference type="PANTHER" id="PTHR23135:SF4">
    <property type="entry name" value="UDP-N-ACETYLMURAMOYL-L-ALANYL-D-GLUTAMATE--2,6-DIAMINOPIMELATE LIGASE MURE HOMOLOG, CHLOROPLASTIC"/>
    <property type="match status" value="1"/>
</dbReference>
<dbReference type="GO" id="GO:0051301">
    <property type="term" value="P:cell division"/>
    <property type="evidence" value="ECO:0007669"/>
    <property type="project" value="UniProtKB-KW"/>
</dbReference>
<dbReference type="OrthoDB" id="9800958at2"/>
<dbReference type="GO" id="GO:0000287">
    <property type="term" value="F:magnesium ion binding"/>
    <property type="evidence" value="ECO:0007669"/>
    <property type="project" value="UniProtKB-UniRule"/>
</dbReference>
<keyword evidence="7" id="KW-0963">Cytoplasm</keyword>
<dbReference type="Gene3D" id="3.40.1190.10">
    <property type="entry name" value="Mur-like, catalytic domain"/>
    <property type="match status" value="1"/>
</dbReference>
<dbReference type="SUPFAM" id="SSF53244">
    <property type="entry name" value="MurD-like peptide ligases, peptide-binding domain"/>
    <property type="match status" value="1"/>
</dbReference>
<comment type="cofactor">
    <cofactor evidence="7">
        <name>Mg(2+)</name>
        <dbReference type="ChEBI" id="CHEBI:18420"/>
    </cofactor>
</comment>
<dbReference type="NCBIfam" id="TIGR01085">
    <property type="entry name" value="murE"/>
    <property type="match status" value="1"/>
</dbReference>
<keyword evidence="7" id="KW-0460">Magnesium</keyword>
<dbReference type="NCBIfam" id="NF001126">
    <property type="entry name" value="PRK00139.1-4"/>
    <property type="match status" value="1"/>
</dbReference>
<feature type="domain" description="Mur ligase central" evidence="11">
    <location>
        <begin position="103"/>
        <end position="309"/>
    </location>
</feature>
<dbReference type="AlphaFoldDB" id="A0A511AZF6"/>
<evidence type="ECO:0000256" key="7">
    <source>
        <dbReference type="HAMAP-Rule" id="MF_00208"/>
    </source>
</evidence>
<dbReference type="Gene3D" id="3.40.1390.10">
    <property type="entry name" value="MurE/MurF, N-terminal domain"/>
    <property type="match status" value="1"/>
</dbReference>
<comment type="caution">
    <text evidence="7">Lacks conserved residue(s) required for the propagation of feature annotation.</text>
</comment>
<feature type="binding site" evidence="7">
    <location>
        <position position="29"/>
    </location>
    <ligand>
        <name>UDP-N-acetyl-alpha-D-muramoyl-L-alanyl-D-glutamate</name>
        <dbReference type="ChEBI" id="CHEBI:83900"/>
    </ligand>
</feature>
<dbReference type="InterPro" id="IPR035911">
    <property type="entry name" value="MurE/MurF_N"/>
</dbReference>
<dbReference type="GO" id="GO:0008765">
    <property type="term" value="F:UDP-N-acetylmuramoylalanyl-D-glutamate-2,6-diaminopimelate ligase activity"/>
    <property type="evidence" value="ECO:0007669"/>
    <property type="project" value="UniProtKB-UniRule"/>
</dbReference>
<keyword evidence="7" id="KW-0547">Nucleotide-binding</keyword>
<dbReference type="SUPFAM" id="SSF53623">
    <property type="entry name" value="MurD-like peptide ligases, catalytic domain"/>
    <property type="match status" value="1"/>
</dbReference>
<accession>A0A511AZF6</accession>
<feature type="binding site" evidence="7">
    <location>
        <position position="183"/>
    </location>
    <ligand>
        <name>UDP-N-acetyl-alpha-D-muramoyl-L-alanyl-D-glutamate</name>
        <dbReference type="ChEBI" id="CHEBI:83900"/>
    </ligand>
</feature>
<feature type="domain" description="Mur ligase C-terminal" evidence="10">
    <location>
        <begin position="332"/>
        <end position="456"/>
    </location>
</feature>
<feature type="binding site" evidence="7">
    <location>
        <position position="458"/>
    </location>
    <ligand>
        <name>meso-2,6-diaminopimelate</name>
        <dbReference type="ChEBI" id="CHEBI:57791"/>
    </ligand>
</feature>
<dbReference type="Pfam" id="PF01225">
    <property type="entry name" value="Mur_ligase"/>
    <property type="match status" value="1"/>
</dbReference>
<dbReference type="SUPFAM" id="SSF63418">
    <property type="entry name" value="MurE/MurF N-terminal domain"/>
    <property type="match status" value="1"/>
</dbReference>
<dbReference type="EC" id="6.3.2.13" evidence="7"/>
<keyword evidence="4 7" id="KW-0573">Peptidoglycan synthesis</keyword>
<dbReference type="EMBL" id="BJUZ01000001">
    <property type="protein sequence ID" value="GEK93568.1"/>
    <property type="molecule type" value="Genomic_DNA"/>
</dbReference>
<feature type="binding site" evidence="7">
    <location>
        <begin position="105"/>
        <end position="111"/>
    </location>
    <ligand>
        <name>ATP</name>
        <dbReference type="ChEBI" id="CHEBI:30616"/>
    </ligand>
</feature>
<keyword evidence="7" id="KW-0067">ATP-binding</keyword>
<keyword evidence="7 12" id="KW-0436">Ligase</keyword>
<reference evidence="12 13" key="1">
    <citation type="submission" date="2019-07" db="EMBL/GenBank/DDBJ databases">
        <title>Whole genome shotgun sequence of Gluconobacter wancherniae NBRC 103581.</title>
        <authorList>
            <person name="Hosoyama A."/>
            <person name="Uohara A."/>
            <person name="Ohji S."/>
            <person name="Ichikawa N."/>
        </authorList>
    </citation>
    <scope>NUCLEOTIDE SEQUENCE [LARGE SCALE GENOMIC DNA]</scope>
    <source>
        <strain evidence="12 13">NBRC 103581</strain>
    </source>
</reference>
<dbReference type="UniPathway" id="UPA00219"/>
<dbReference type="InterPro" id="IPR013221">
    <property type="entry name" value="Mur_ligase_cen"/>
</dbReference>
<dbReference type="GO" id="GO:0008360">
    <property type="term" value="P:regulation of cell shape"/>
    <property type="evidence" value="ECO:0007669"/>
    <property type="project" value="UniProtKB-KW"/>
</dbReference>
<evidence type="ECO:0000313" key="13">
    <source>
        <dbReference type="Proteomes" id="UP000321230"/>
    </source>
</evidence>
<organism evidence="12 13">
    <name type="scientific">Gluconobacter wancherniae NBRC 103581</name>
    <dbReference type="NCBI Taxonomy" id="656744"/>
    <lineage>
        <taxon>Bacteria</taxon>
        <taxon>Pseudomonadati</taxon>
        <taxon>Pseudomonadota</taxon>
        <taxon>Alphaproteobacteria</taxon>
        <taxon>Acetobacterales</taxon>
        <taxon>Acetobacteraceae</taxon>
        <taxon>Gluconobacter</taxon>
    </lineage>
</organism>
<dbReference type="GO" id="GO:0071555">
    <property type="term" value="P:cell wall organization"/>
    <property type="evidence" value="ECO:0007669"/>
    <property type="project" value="UniProtKB-KW"/>
</dbReference>
<comment type="PTM">
    <text evidence="7">Carboxylation is probably crucial for Mg(2+) binding and, consequently, for the gamma-phosphate positioning of ATP.</text>
</comment>
<keyword evidence="13" id="KW-1185">Reference proteome</keyword>
<evidence type="ECO:0000256" key="8">
    <source>
        <dbReference type="RuleBase" id="RU004135"/>
    </source>
</evidence>
<comment type="catalytic activity">
    <reaction evidence="7">
        <text>UDP-N-acetyl-alpha-D-muramoyl-L-alanyl-D-glutamate + meso-2,6-diaminopimelate + ATP = UDP-N-acetyl-alpha-D-muramoyl-L-alanyl-gamma-D-glutamyl-meso-2,6-diaminopimelate + ADP + phosphate + H(+)</text>
        <dbReference type="Rhea" id="RHEA:23676"/>
        <dbReference type="ChEBI" id="CHEBI:15378"/>
        <dbReference type="ChEBI" id="CHEBI:30616"/>
        <dbReference type="ChEBI" id="CHEBI:43474"/>
        <dbReference type="ChEBI" id="CHEBI:57791"/>
        <dbReference type="ChEBI" id="CHEBI:83900"/>
        <dbReference type="ChEBI" id="CHEBI:83905"/>
        <dbReference type="ChEBI" id="CHEBI:456216"/>
        <dbReference type="EC" id="6.3.2.13"/>
    </reaction>
</comment>
<proteinExistence type="inferred from homology"/>
<keyword evidence="5 7" id="KW-0131">Cell cycle</keyword>
<evidence type="ECO:0000259" key="11">
    <source>
        <dbReference type="Pfam" id="PF08245"/>
    </source>
</evidence>
<dbReference type="InterPro" id="IPR036615">
    <property type="entry name" value="Mur_ligase_C_dom_sf"/>
</dbReference>
<evidence type="ECO:0000259" key="10">
    <source>
        <dbReference type="Pfam" id="PF02875"/>
    </source>
</evidence>
<comment type="function">
    <text evidence="7">Catalyzes the addition of meso-diaminopimelic acid to the nucleotide precursor UDP-N-acetylmuramoyl-L-alanyl-D-glutamate (UMAG) in the biosynthesis of bacterial cell-wall peptidoglycan.</text>
</comment>
<dbReference type="Proteomes" id="UP000321230">
    <property type="component" value="Unassembled WGS sequence"/>
</dbReference>
<evidence type="ECO:0000256" key="4">
    <source>
        <dbReference type="ARBA" id="ARBA00022984"/>
    </source>
</evidence>
<comment type="caution">
    <text evidence="12">The sequence shown here is derived from an EMBL/GenBank/DDBJ whole genome shotgun (WGS) entry which is preliminary data.</text>
</comment>
<keyword evidence="3 7" id="KW-0133">Cell shape</keyword>
<dbReference type="Pfam" id="PF08245">
    <property type="entry name" value="Mur_ligase_M"/>
    <property type="match status" value="1"/>
</dbReference>
<comment type="pathway">
    <text evidence="7 8">Cell wall biogenesis; peptidoglycan biosynthesis.</text>
</comment>
<feature type="binding site" evidence="7">
    <location>
        <position position="454"/>
    </location>
    <ligand>
        <name>meso-2,6-diaminopimelate</name>
        <dbReference type="ChEBI" id="CHEBI:57791"/>
    </ligand>
</feature>
<dbReference type="Pfam" id="PF02875">
    <property type="entry name" value="Mur_ligase_C"/>
    <property type="match status" value="1"/>
</dbReference>
<keyword evidence="2 7" id="KW-0132">Cell division</keyword>
<dbReference type="InterPro" id="IPR005761">
    <property type="entry name" value="UDP-N-AcMur-Glu-dNH2Pim_ligase"/>
</dbReference>
<dbReference type="InterPro" id="IPR004101">
    <property type="entry name" value="Mur_ligase_C"/>
</dbReference>
<evidence type="ECO:0000256" key="3">
    <source>
        <dbReference type="ARBA" id="ARBA00022960"/>
    </source>
</evidence>
<evidence type="ECO:0000256" key="2">
    <source>
        <dbReference type="ARBA" id="ARBA00022618"/>
    </source>
</evidence>
<comment type="similarity">
    <text evidence="1 7">Belongs to the MurCDEF family. MurE subfamily.</text>
</comment>
<evidence type="ECO:0000256" key="5">
    <source>
        <dbReference type="ARBA" id="ARBA00023306"/>
    </source>
</evidence>
<protein>
    <recommendedName>
        <fullName evidence="7">UDP-N-acetylmuramoyl-L-alanyl-D-glutamate--2,6-diaminopimelate ligase</fullName>
        <ecNumber evidence="7">6.3.2.13</ecNumber>
    </recommendedName>
    <alternativeName>
        <fullName evidence="7">Meso-A2pm-adding enzyme</fullName>
    </alternativeName>
    <alternativeName>
        <fullName evidence="7">Meso-diaminopimelate-adding enzyme</fullName>
    </alternativeName>
    <alternativeName>
        <fullName evidence="7">UDP-MurNAc-L-Ala-D-Glu:meso-diaminopimelate ligase</fullName>
    </alternativeName>
    <alternativeName>
        <fullName evidence="7">UDP-MurNAc-tripeptide synthetase</fullName>
    </alternativeName>
    <alternativeName>
        <fullName evidence="7">UDP-N-acetylmuramyl-tripeptide synthetase</fullName>
    </alternativeName>
</protein>
<feature type="binding site" evidence="7">
    <location>
        <position position="382"/>
    </location>
    <ligand>
        <name>meso-2,6-diaminopimelate</name>
        <dbReference type="ChEBI" id="CHEBI:57791"/>
    </ligand>
</feature>
<evidence type="ECO:0000313" key="12">
    <source>
        <dbReference type="EMBL" id="GEK93568.1"/>
    </source>
</evidence>
<sequence>MRLSDLLRHCSTPFTADADPDITHVTADSRQAGPGVLFVALRGTKQDGAAFIPQAIAQGASAVVVDQPYAACVPVIVHPSPAHFLAVAATKLAGAQPSRIAAITGTNGKSSTAEFLRQLWILRGFRAASLGTLGLVSDTDIPQPPSLTTPDPVSLAGTLAALAGNGVQHVALEASSHGLEQHRLDGVNIMAAGFSNLTRDHLDYHGTLSSYREAKLHLFEDLLPAAGIAAINADMDSETRNALHAIAAQQGRRLREVGRTGTTIRLLDSRPTPLGQVVRLSLHGQELPEMTLALPGLFQADNAMLAAALCWEDDADAHDVVSLLPKLTGVRGRCERAVELPGGAAAYVDYAHTPDALERVLASLRPHTTGRLVVVFGAGGDRDKGKRPLMGEVAARMADLAIVTDDNPRSENPATIRSEIHAGCPNALEIGDRRSAIAAGLNALNAGDILVVAGKGHELGQTVGKEVFPFDDREVLQTLAGVA</sequence>
<dbReference type="PANTHER" id="PTHR23135">
    <property type="entry name" value="MUR LIGASE FAMILY MEMBER"/>
    <property type="match status" value="1"/>
</dbReference>
<gene>
    <name evidence="7 12" type="primary">murE</name>
    <name evidence="12" type="ORF">GWA01_13380</name>
</gene>
<keyword evidence="6 7" id="KW-0961">Cell wall biogenesis/degradation</keyword>
<dbReference type="InterPro" id="IPR036565">
    <property type="entry name" value="Mur-like_cat_sf"/>
</dbReference>
<feature type="binding site" evidence="7">
    <location>
        <position position="181"/>
    </location>
    <ligand>
        <name>UDP-N-acetyl-alpha-D-muramoyl-L-alanyl-D-glutamate</name>
        <dbReference type="ChEBI" id="CHEBI:83900"/>
    </ligand>
</feature>
<dbReference type="InterPro" id="IPR000713">
    <property type="entry name" value="Mur_ligase_N"/>
</dbReference>
<feature type="binding site" evidence="7">
    <location>
        <position position="175"/>
    </location>
    <ligand>
        <name>UDP-N-acetyl-alpha-D-muramoyl-L-alanyl-D-glutamate</name>
        <dbReference type="ChEBI" id="CHEBI:83900"/>
    </ligand>
</feature>
<feature type="binding site" evidence="7">
    <location>
        <begin position="148"/>
        <end position="149"/>
    </location>
    <ligand>
        <name>UDP-N-acetyl-alpha-D-muramoyl-L-alanyl-D-glutamate</name>
        <dbReference type="ChEBI" id="CHEBI:83900"/>
    </ligand>
</feature>
<dbReference type="GO" id="GO:0005737">
    <property type="term" value="C:cytoplasm"/>
    <property type="evidence" value="ECO:0007669"/>
    <property type="project" value="UniProtKB-SubCell"/>
</dbReference>
<dbReference type="NCBIfam" id="NF001124">
    <property type="entry name" value="PRK00139.1-2"/>
    <property type="match status" value="1"/>
</dbReference>
<dbReference type="HAMAP" id="MF_00208">
    <property type="entry name" value="MurE"/>
    <property type="match status" value="1"/>
</dbReference>